<organism evidence="1 2">
    <name type="scientific">Trichonephila inaurata madagascariensis</name>
    <dbReference type="NCBI Taxonomy" id="2747483"/>
    <lineage>
        <taxon>Eukaryota</taxon>
        <taxon>Metazoa</taxon>
        <taxon>Ecdysozoa</taxon>
        <taxon>Arthropoda</taxon>
        <taxon>Chelicerata</taxon>
        <taxon>Arachnida</taxon>
        <taxon>Araneae</taxon>
        <taxon>Araneomorphae</taxon>
        <taxon>Entelegynae</taxon>
        <taxon>Araneoidea</taxon>
        <taxon>Nephilidae</taxon>
        <taxon>Trichonephila</taxon>
        <taxon>Trichonephila inaurata</taxon>
    </lineage>
</organism>
<name>A0A8X7CM92_9ARAC</name>
<dbReference type="EMBL" id="BMAV01018495">
    <property type="protein sequence ID" value="GFY70895.1"/>
    <property type="molecule type" value="Genomic_DNA"/>
</dbReference>
<dbReference type="AlphaFoldDB" id="A0A8X7CM92"/>
<gene>
    <name evidence="1" type="ORF">TNIN_127861</name>
</gene>
<dbReference type="Proteomes" id="UP000886998">
    <property type="component" value="Unassembled WGS sequence"/>
</dbReference>
<keyword evidence="2" id="KW-1185">Reference proteome</keyword>
<protein>
    <submittedName>
        <fullName evidence="1">Uncharacterized protein</fullName>
    </submittedName>
</protein>
<evidence type="ECO:0000313" key="2">
    <source>
        <dbReference type="Proteomes" id="UP000886998"/>
    </source>
</evidence>
<comment type="caution">
    <text evidence="1">The sequence shown here is derived from an EMBL/GenBank/DDBJ whole genome shotgun (WGS) entry which is preliminary data.</text>
</comment>
<reference evidence="1" key="1">
    <citation type="submission" date="2020-08" db="EMBL/GenBank/DDBJ databases">
        <title>Multicomponent nature underlies the extraordinary mechanical properties of spider dragline silk.</title>
        <authorList>
            <person name="Kono N."/>
            <person name="Nakamura H."/>
            <person name="Mori M."/>
            <person name="Yoshida Y."/>
            <person name="Ohtoshi R."/>
            <person name="Malay A.D."/>
            <person name="Moran D.A.P."/>
            <person name="Tomita M."/>
            <person name="Numata K."/>
            <person name="Arakawa K."/>
        </authorList>
    </citation>
    <scope>NUCLEOTIDE SEQUENCE</scope>
</reference>
<accession>A0A8X7CM92</accession>
<evidence type="ECO:0000313" key="1">
    <source>
        <dbReference type="EMBL" id="GFY70895.1"/>
    </source>
</evidence>
<sequence length="99" mass="11604">MRNFLLIPNQFLFSRETKHLLATFFWCLWRETSHLIVQPFYLFRQRPCDAGLTAFMTPVALFLSIPSNDFEAVERRRPHLKQNLSHVAMTSPLITPAGR</sequence>
<proteinExistence type="predicted"/>